<dbReference type="Pfam" id="PF11199">
    <property type="entry name" value="DUF2891"/>
    <property type="match status" value="1"/>
</dbReference>
<dbReference type="OrthoDB" id="9779797at2"/>
<dbReference type="AlphaFoldDB" id="A0A1B2ABF5"/>
<dbReference type="RefSeq" id="WP_067676923.1">
    <property type="nucleotide sequence ID" value="NZ_CP016591.1"/>
</dbReference>
<organism evidence="1 2">
    <name type="scientific">Tsuneonella dongtanensis</name>
    <dbReference type="NCBI Taxonomy" id="692370"/>
    <lineage>
        <taxon>Bacteria</taxon>
        <taxon>Pseudomonadati</taxon>
        <taxon>Pseudomonadota</taxon>
        <taxon>Alphaproteobacteria</taxon>
        <taxon>Sphingomonadales</taxon>
        <taxon>Erythrobacteraceae</taxon>
        <taxon>Tsuneonella</taxon>
    </lineage>
</organism>
<name>A0A1B2ABF5_9SPHN</name>
<dbReference type="Proteomes" id="UP000092932">
    <property type="component" value="Chromosome"/>
</dbReference>
<sequence length="329" mass="36399">MLTETHARTFAQMTLPNLTRRWPYKLDQVIQGPDDVVAPAELHPIFHGSFDWHSCVHGYWQVLRLLRLFPDMPEAADIRVLADAMLVPAKVAGEVARFERPDGPGASRPYGWAWLLALHAEAERHDGPWGDALAPLAGRLADLMDGYLNRMTYPITVGTHFNSAFAMVLALDWAQGRDARLEATIAARARQWFAGRTDYRGWEPGGDEFLSPALTAALLMSRLLDPPAFAAWFANFLPRADSCEPGALFVPVHVSDRTDGKIAHLDGLNLSRAWCWRGIGAALGDPGRFAPVIDQHVAASLPHIGEDYMGSHWLGSFALLALEHEPCDR</sequence>
<protein>
    <recommendedName>
        <fullName evidence="3">DUF2891 domain-containing protein</fullName>
    </recommendedName>
</protein>
<gene>
    <name evidence="1" type="ORF">A6F68_00951</name>
</gene>
<dbReference type="PATRIC" id="fig|692370.5.peg.966"/>
<evidence type="ECO:0000313" key="1">
    <source>
        <dbReference type="EMBL" id="ANY19476.1"/>
    </source>
</evidence>
<dbReference type="EMBL" id="CP016591">
    <property type="protein sequence ID" value="ANY19476.1"/>
    <property type="molecule type" value="Genomic_DNA"/>
</dbReference>
<keyword evidence="2" id="KW-1185">Reference proteome</keyword>
<dbReference type="KEGG" id="ado:A6F68_00951"/>
<accession>A0A1B2ABF5</accession>
<evidence type="ECO:0008006" key="3">
    <source>
        <dbReference type="Google" id="ProtNLM"/>
    </source>
</evidence>
<dbReference type="InterPro" id="IPR021365">
    <property type="entry name" value="DUF2891"/>
</dbReference>
<dbReference type="STRING" id="692370.A6F68_00951"/>
<evidence type="ECO:0000313" key="2">
    <source>
        <dbReference type="Proteomes" id="UP000092932"/>
    </source>
</evidence>
<reference evidence="1 2" key="1">
    <citation type="submission" date="2016-07" db="EMBL/GenBank/DDBJ databases">
        <title>Complete genome sequence of Altererythrobacter dongtanensis KCTC 22672, a type strain with esterase isolated from tidal flat.</title>
        <authorList>
            <person name="Cheng H."/>
            <person name="Wu Y.-H."/>
            <person name="Zhou P."/>
            <person name="Huo Y.-Y."/>
            <person name="Wang C.-S."/>
            <person name="Xu X.-W."/>
        </authorList>
    </citation>
    <scope>NUCLEOTIDE SEQUENCE [LARGE SCALE GENOMIC DNA]</scope>
    <source>
        <strain evidence="1 2">KCTC 22672</strain>
    </source>
</reference>
<proteinExistence type="predicted"/>